<dbReference type="InterPro" id="IPR049599">
    <property type="entry name" value="TraX-like"/>
</dbReference>
<dbReference type="EMBL" id="AXUT01000094">
    <property type="protein sequence ID" value="ESU80573.1"/>
    <property type="molecule type" value="Genomic_DNA"/>
</dbReference>
<feature type="transmembrane region" description="Helical" evidence="1">
    <location>
        <begin position="123"/>
        <end position="148"/>
    </location>
</feature>
<keyword evidence="1" id="KW-0812">Transmembrane</keyword>
<proteinExistence type="predicted"/>
<evidence type="ECO:0000313" key="3">
    <source>
        <dbReference type="Proteomes" id="UP000017944"/>
    </source>
</evidence>
<organism evidence="2 3">
    <name type="scientific">Shigella dysenteriae WRSd3</name>
    <dbReference type="NCBI Taxonomy" id="1401327"/>
    <lineage>
        <taxon>Bacteria</taxon>
        <taxon>Pseudomonadati</taxon>
        <taxon>Pseudomonadota</taxon>
        <taxon>Gammaproteobacteria</taxon>
        <taxon>Enterobacterales</taxon>
        <taxon>Enterobacteriaceae</taxon>
        <taxon>Shigella</taxon>
    </lineage>
</organism>
<feature type="transmembrane region" description="Helical" evidence="1">
    <location>
        <begin position="95"/>
        <end position="117"/>
    </location>
</feature>
<dbReference type="RefSeq" id="WP_000650752.1">
    <property type="nucleotide sequence ID" value="NZ_AXUT01000094.1"/>
</dbReference>
<evidence type="ECO:0000256" key="1">
    <source>
        <dbReference type="SAM" id="Phobius"/>
    </source>
</evidence>
<comment type="caution">
    <text evidence="2">The sequence shown here is derived from an EMBL/GenBank/DDBJ whole genome shotgun (WGS) entry which is preliminary data.</text>
</comment>
<evidence type="ECO:0000313" key="2">
    <source>
        <dbReference type="EMBL" id="ESU80573.1"/>
    </source>
</evidence>
<accession>A0A090NY35</accession>
<protein>
    <submittedName>
        <fullName evidence="2">TraX protein</fullName>
    </submittedName>
</protein>
<gene>
    <name evidence="2" type="ORF">WRSd3_01339</name>
</gene>
<name>A0A090NY35_SHIDY</name>
<keyword evidence="1" id="KW-0472">Membrane</keyword>
<dbReference type="NCBIfam" id="NF033887">
    <property type="entry name" value="conj_TraX"/>
    <property type="match status" value="1"/>
</dbReference>
<dbReference type="PATRIC" id="fig|1401327.3.peg.1235"/>
<dbReference type="Proteomes" id="UP000017944">
    <property type="component" value="Unassembled WGS sequence"/>
</dbReference>
<reference evidence="2 3" key="1">
    <citation type="submission" date="2013-10" db="EMBL/GenBank/DDBJ databases">
        <title>Draft genomes and the virulence plasmids of Sd1617 vaccine constructs: WRSd3 and WRSd5.</title>
        <authorList>
            <person name="Aksomboon Vongsawan A."/>
            <person name="Venkatesan M.M."/>
            <person name="Vaisvil B."/>
            <person name="Emel G."/>
            <person name="Kepatral V."/>
            <person name="Sethabutr O."/>
            <person name="Serichantalergs O."/>
            <person name="Mason C."/>
        </authorList>
    </citation>
    <scope>NUCLEOTIDE SEQUENCE [LARGE SCALE GENOMIC DNA]</scope>
    <source>
        <strain evidence="2 3">WRSd3</strain>
    </source>
</reference>
<keyword evidence="1" id="KW-1133">Transmembrane helix</keyword>
<sequence length="189" mass="22102">MKDDNSIDEKKPAPRLRRIGDIGINLFAPLAETRWMLRSCRHMLDQHKTRLKRLMPDRQPESPVCMTWEEAVRASGLTVDELDRRLRRRRMFWRTGFWLMMIPVLLLCGMALAATALPVITLIRILVCLLLMSTIAALCASKALIASYRLWQLNERRVSEDEQGTFPDYLQARHGWKQATWLAITHRQY</sequence>
<dbReference type="AlphaFoldDB" id="A0A090NY35"/>